<evidence type="ECO:0000256" key="1">
    <source>
        <dbReference type="SAM" id="MobiDB-lite"/>
    </source>
</evidence>
<feature type="region of interest" description="Disordered" evidence="1">
    <location>
        <begin position="29"/>
        <end position="124"/>
    </location>
</feature>
<feature type="compositionally biased region" description="Low complexity" evidence="1">
    <location>
        <begin position="103"/>
        <end position="117"/>
    </location>
</feature>
<evidence type="ECO:0000313" key="4">
    <source>
        <dbReference type="Proteomes" id="UP001458415"/>
    </source>
</evidence>
<name>A0ABV1WG92_9ACTN</name>
<feature type="signal peptide" evidence="2">
    <location>
        <begin position="1"/>
        <end position="29"/>
    </location>
</feature>
<organism evidence="3 4">
    <name type="scientific">Streptomyces carpinensis</name>
    <dbReference type="NCBI Taxonomy" id="66369"/>
    <lineage>
        <taxon>Bacteria</taxon>
        <taxon>Bacillati</taxon>
        <taxon>Actinomycetota</taxon>
        <taxon>Actinomycetes</taxon>
        <taxon>Kitasatosporales</taxon>
        <taxon>Streptomycetaceae</taxon>
        <taxon>Streptomyces</taxon>
    </lineage>
</organism>
<keyword evidence="4" id="KW-1185">Reference proteome</keyword>
<protein>
    <submittedName>
        <fullName evidence="3">Uncharacterized protein</fullName>
    </submittedName>
</protein>
<keyword evidence="2" id="KW-0732">Signal</keyword>
<reference evidence="3 4" key="1">
    <citation type="submission" date="2024-06" db="EMBL/GenBank/DDBJ databases">
        <title>The Natural Products Discovery Center: Release of the First 8490 Sequenced Strains for Exploring Actinobacteria Biosynthetic Diversity.</title>
        <authorList>
            <person name="Kalkreuter E."/>
            <person name="Kautsar S.A."/>
            <person name="Yang D."/>
            <person name="Bader C.D."/>
            <person name="Teijaro C.N."/>
            <person name="Fluegel L."/>
            <person name="Davis C.M."/>
            <person name="Simpson J.R."/>
            <person name="Lauterbach L."/>
            <person name="Steele A.D."/>
            <person name="Gui C."/>
            <person name="Meng S."/>
            <person name="Li G."/>
            <person name="Viehrig K."/>
            <person name="Ye F."/>
            <person name="Su P."/>
            <person name="Kiefer A.F."/>
            <person name="Nichols A."/>
            <person name="Cepeda A.J."/>
            <person name="Yan W."/>
            <person name="Fan B."/>
            <person name="Jiang Y."/>
            <person name="Adhikari A."/>
            <person name="Zheng C.-J."/>
            <person name="Schuster L."/>
            <person name="Cowan T.M."/>
            <person name="Smanski M.J."/>
            <person name="Chevrette M.G."/>
            <person name="De Carvalho L.P.S."/>
            <person name="Shen B."/>
        </authorList>
    </citation>
    <scope>NUCLEOTIDE SEQUENCE [LARGE SCALE GENOMIC DNA]</scope>
    <source>
        <strain evidence="3 4">NPDC000634</strain>
    </source>
</reference>
<evidence type="ECO:0000256" key="2">
    <source>
        <dbReference type="SAM" id="SignalP"/>
    </source>
</evidence>
<accession>A0ABV1WG92</accession>
<proteinExistence type="predicted"/>
<feature type="chain" id="PRO_5046003558" evidence="2">
    <location>
        <begin position="30"/>
        <end position="329"/>
    </location>
</feature>
<evidence type="ECO:0000313" key="3">
    <source>
        <dbReference type="EMBL" id="MER6983187.1"/>
    </source>
</evidence>
<feature type="compositionally biased region" description="Low complexity" evidence="1">
    <location>
        <begin position="29"/>
        <end position="60"/>
    </location>
</feature>
<feature type="compositionally biased region" description="Basic and acidic residues" evidence="1">
    <location>
        <begin position="61"/>
        <end position="96"/>
    </location>
</feature>
<dbReference type="Proteomes" id="UP001458415">
    <property type="component" value="Unassembled WGS sequence"/>
</dbReference>
<gene>
    <name evidence="3" type="ORF">ABT317_41070</name>
</gene>
<comment type="caution">
    <text evidence="3">The sequence shown here is derived from an EMBL/GenBank/DDBJ whole genome shotgun (WGS) entry which is preliminary data.</text>
</comment>
<feature type="non-terminal residue" evidence="3">
    <location>
        <position position="329"/>
    </location>
</feature>
<feature type="region of interest" description="Disordered" evidence="1">
    <location>
        <begin position="277"/>
        <end position="312"/>
    </location>
</feature>
<sequence>MKLRRYLALAAATAAITPAVFLAAPAAFATEGSPDSSSSTPAATDSESAASSESEGGSATKTEDGSDTKTEDGSDTKTEDGSDTKTEDGSDSKDEGTTDEESATPSPSTSPSETPGPQVCNDTEDYKQDKNLRTGLSGLPSKIVAGSGFHNFKLNVNNSGDNTYKRVDLGVFAAQINEKNYEDTTSYLTLQFKDPATGTWQNISLNEDDEGAGYLGYTDVQAKESFSIDLRLSIDSKAPAGMGFAISIGMYADDKGNCVYSSDDDFYQFEVLAAGSKSGNPGEAKPQGGRKPLPAKPAGDNKIVPQGHLAETGSNSALPMIAVAGGAAV</sequence>
<dbReference type="EMBL" id="JBEPCU010001279">
    <property type="protein sequence ID" value="MER6983187.1"/>
    <property type="molecule type" value="Genomic_DNA"/>
</dbReference>